<dbReference type="AlphaFoldDB" id="A0A0K2UWJ6"/>
<reference evidence="1" key="1">
    <citation type="submission" date="2014-05" db="EMBL/GenBank/DDBJ databases">
        <authorList>
            <person name="Chronopoulou M."/>
        </authorList>
    </citation>
    <scope>NUCLEOTIDE SEQUENCE</scope>
    <source>
        <tissue evidence="1">Whole organism</tissue>
    </source>
</reference>
<accession>A0A0K2UWJ6</accession>
<name>A0A0K2UWJ6_LEPSM</name>
<feature type="non-terminal residue" evidence="1">
    <location>
        <position position="1"/>
    </location>
</feature>
<sequence length="75" mass="8942">TFSYPPSFPFSHRLILIFSCSRRTIIKGDNFGKNRKACEEKRRNTYGIIDKIIYIFFYQSRTLSFLPLLFNNNII</sequence>
<proteinExistence type="predicted"/>
<evidence type="ECO:0000313" key="1">
    <source>
        <dbReference type="EMBL" id="CDW42445.1"/>
    </source>
</evidence>
<organism evidence="1">
    <name type="scientific">Lepeophtheirus salmonis</name>
    <name type="common">Salmon louse</name>
    <name type="synonym">Caligus salmonis</name>
    <dbReference type="NCBI Taxonomy" id="72036"/>
    <lineage>
        <taxon>Eukaryota</taxon>
        <taxon>Metazoa</taxon>
        <taxon>Ecdysozoa</taxon>
        <taxon>Arthropoda</taxon>
        <taxon>Crustacea</taxon>
        <taxon>Multicrustacea</taxon>
        <taxon>Hexanauplia</taxon>
        <taxon>Copepoda</taxon>
        <taxon>Siphonostomatoida</taxon>
        <taxon>Caligidae</taxon>
        <taxon>Lepeophtheirus</taxon>
    </lineage>
</organism>
<dbReference type="EMBL" id="HACA01025084">
    <property type="protein sequence ID" value="CDW42445.1"/>
    <property type="molecule type" value="Transcribed_RNA"/>
</dbReference>
<protein>
    <submittedName>
        <fullName evidence="1">Uncharacterized protein</fullName>
    </submittedName>
</protein>